<feature type="domain" description="HD/PDEase" evidence="1">
    <location>
        <begin position="22"/>
        <end position="136"/>
    </location>
</feature>
<dbReference type="CDD" id="cd00077">
    <property type="entry name" value="HDc"/>
    <property type="match status" value="1"/>
</dbReference>
<protein>
    <recommendedName>
        <fullName evidence="1">HD/PDEase domain-containing protein</fullName>
    </recommendedName>
</protein>
<organism evidence="2 3">
    <name type="scientific">Persicitalea jodogahamensis</name>
    <dbReference type="NCBI Taxonomy" id="402147"/>
    <lineage>
        <taxon>Bacteria</taxon>
        <taxon>Pseudomonadati</taxon>
        <taxon>Bacteroidota</taxon>
        <taxon>Cytophagia</taxon>
        <taxon>Cytophagales</taxon>
        <taxon>Spirosomataceae</taxon>
        <taxon>Persicitalea</taxon>
    </lineage>
</organism>
<dbReference type="SUPFAM" id="SSF109604">
    <property type="entry name" value="HD-domain/PDEase-like"/>
    <property type="match status" value="1"/>
</dbReference>
<dbReference type="Proteomes" id="UP000598271">
    <property type="component" value="Unassembled WGS sequence"/>
</dbReference>
<gene>
    <name evidence="2" type="ORF">GCM10007390_28390</name>
</gene>
<accession>A0A8J3G991</accession>
<dbReference type="Pfam" id="PF01966">
    <property type="entry name" value="HD"/>
    <property type="match status" value="1"/>
</dbReference>
<keyword evidence="3" id="KW-1185">Reference proteome</keyword>
<dbReference type="InterPro" id="IPR006674">
    <property type="entry name" value="HD_domain"/>
</dbReference>
<evidence type="ECO:0000259" key="1">
    <source>
        <dbReference type="SMART" id="SM00471"/>
    </source>
</evidence>
<comment type="caution">
    <text evidence="2">The sequence shown here is derived from an EMBL/GenBank/DDBJ whole genome shotgun (WGS) entry which is preliminary data.</text>
</comment>
<dbReference type="AlphaFoldDB" id="A0A8J3G991"/>
<sequence length="200" mass="23094">MNLPEAETFILDKLCSELSDTLYYHSTDHTLDVAEAVGRIADAEGITDEETLVLLRTAALFHDAGFLTAYKGHEAESSRIAHEYLPRFGYEPRQIGLISGMILATKIPQKPKNKLEQILADADLDYLGRTDYEPIAYSLFREMKVRNMVENEEAWNQIQIKFMESHTYWTTYSQTIRQPAKYYHLRRLRQKGGDENKSNL</sequence>
<proteinExistence type="predicted"/>
<dbReference type="InterPro" id="IPR003607">
    <property type="entry name" value="HD/PDEase_dom"/>
</dbReference>
<dbReference type="RefSeq" id="WP_189565120.1">
    <property type="nucleotide sequence ID" value="NZ_BMXF01000002.1"/>
</dbReference>
<evidence type="ECO:0000313" key="2">
    <source>
        <dbReference type="EMBL" id="GHB72630.1"/>
    </source>
</evidence>
<reference evidence="2 3" key="1">
    <citation type="journal article" date="2014" name="Int. J. Syst. Evol. Microbiol.">
        <title>Complete genome sequence of Corynebacterium casei LMG S-19264T (=DSM 44701T), isolated from a smear-ripened cheese.</title>
        <authorList>
            <consortium name="US DOE Joint Genome Institute (JGI-PGF)"/>
            <person name="Walter F."/>
            <person name="Albersmeier A."/>
            <person name="Kalinowski J."/>
            <person name="Ruckert C."/>
        </authorList>
    </citation>
    <scope>NUCLEOTIDE SEQUENCE [LARGE SCALE GENOMIC DNA]</scope>
    <source>
        <strain evidence="2 3">KCTC 12866</strain>
    </source>
</reference>
<dbReference type="Gene3D" id="1.10.3210.10">
    <property type="entry name" value="Hypothetical protein af1432"/>
    <property type="match status" value="1"/>
</dbReference>
<name>A0A8J3G991_9BACT</name>
<dbReference type="EMBL" id="BMXF01000002">
    <property type="protein sequence ID" value="GHB72630.1"/>
    <property type="molecule type" value="Genomic_DNA"/>
</dbReference>
<evidence type="ECO:0000313" key="3">
    <source>
        <dbReference type="Proteomes" id="UP000598271"/>
    </source>
</evidence>
<dbReference type="SMART" id="SM00471">
    <property type="entry name" value="HDc"/>
    <property type="match status" value="1"/>
</dbReference>